<dbReference type="EMBL" id="JAGFBR010000016">
    <property type="protein sequence ID" value="KAH0453090.1"/>
    <property type="molecule type" value="Genomic_DNA"/>
</dbReference>
<dbReference type="AlphaFoldDB" id="A0AAV7FTS1"/>
<evidence type="ECO:0000256" key="2">
    <source>
        <dbReference type="ARBA" id="ARBA00023157"/>
    </source>
</evidence>
<evidence type="ECO:0000313" key="3">
    <source>
        <dbReference type="EMBL" id="KAH0453090.1"/>
    </source>
</evidence>
<keyword evidence="4" id="KW-1185">Reference proteome</keyword>
<dbReference type="GO" id="GO:1990050">
    <property type="term" value="F:phosphatidic acid transfer activity"/>
    <property type="evidence" value="ECO:0007669"/>
    <property type="project" value="TreeGrafter"/>
</dbReference>
<dbReference type="GO" id="GO:0005634">
    <property type="term" value="C:nucleus"/>
    <property type="evidence" value="ECO:0007669"/>
    <property type="project" value="TreeGrafter"/>
</dbReference>
<dbReference type="PANTHER" id="PTHR46403">
    <property type="entry name" value="TP53-REGULATED INHIBITOR OF APOPTOSIS 1"/>
    <property type="match status" value="1"/>
</dbReference>
<dbReference type="GO" id="GO:0005758">
    <property type="term" value="C:mitochondrial intermembrane space"/>
    <property type="evidence" value="ECO:0007669"/>
    <property type="project" value="TreeGrafter"/>
</dbReference>
<dbReference type="Proteomes" id="UP000775213">
    <property type="component" value="Unassembled WGS sequence"/>
</dbReference>
<protein>
    <submittedName>
        <fullName evidence="3">Uncharacterized protein</fullName>
    </submittedName>
</protein>
<name>A0AAV7FTS1_DENCH</name>
<keyword evidence="2" id="KW-1015">Disulfide bond</keyword>
<comment type="caution">
    <text evidence="3">The sequence shown here is derived from an EMBL/GenBank/DDBJ whole genome shotgun (WGS) entry which is preliminary data.</text>
</comment>
<dbReference type="PROSITE" id="PS51808">
    <property type="entry name" value="CHCH"/>
    <property type="match status" value="1"/>
</dbReference>
<evidence type="ECO:0000313" key="4">
    <source>
        <dbReference type="Proteomes" id="UP000775213"/>
    </source>
</evidence>
<dbReference type="Pfam" id="PF05254">
    <property type="entry name" value="UPF0203"/>
    <property type="match status" value="1"/>
</dbReference>
<dbReference type="InterPro" id="IPR007918">
    <property type="entry name" value="MDM35_apoptosis"/>
</dbReference>
<sequence length="88" mass="10326">MGFVKSSPASQCADLRTAYHDCFNRWFSERFSKGQCDKEECVAEWEKYRACLAENLKEKHLRNILLEAEESYFPNKGHDGSRSCYNHQ</sequence>
<dbReference type="PANTHER" id="PTHR46403:SF1">
    <property type="entry name" value="TP53-REGULATED INHIBITOR OF APOPTOSIS 1"/>
    <property type="match status" value="1"/>
</dbReference>
<organism evidence="3 4">
    <name type="scientific">Dendrobium chrysotoxum</name>
    <name type="common">Orchid</name>
    <dbReference type="NCBI Taxonomy" id="161865"/>
    <lineage>
        <taxon>Eukaryota</taxon>
        <taxon>Viridiplantae</taxon>
        <taxon>Streptophyta</taxon>
        <taxon>Embryophyta</taxon>
        <taxon>Tracheophyta</taxon>
        <taxon>Spermatophyta</taxon>
        <taxon>Magnoliopsida</taxon>
        <taxon>Liliopsida</taxon>
        <taxon>Asparagales</taxon>
        <taxon>Orchidaceae</taxon>
        <taxon>Epidendroideae</taxon>
        <taxon>Malaxideae</taxon>
        <taxon>Dendrobiinae</taxon>
        <taxon>Dendrobium</taxon>
    </lineage>
</organism>
<gene>
    <name evidence="3" type="ORF">IEQ34_017414</name>
</gene>
<dbReference type="GO" id="GO:0005829">
    <property type="term" value="C:cytosol"/>
    <property type="evidence" value="ECO:0007669"/>
    <property type="project" value="TreeGrafter"/>
</dbReference>
<dbReference type="GO" id="GO:0045332">
    <property type="term" value="P:phospholipid translocation"/>
    <property type="evidence" value="ECO:0007669"/>
    <property type="project" value="TreeGrafter"/>
</dbReference>
<evidence type="ECO:0000256" key="1">
    <source>
        <dbReference type="ARBA" id="ARBA00006196"/>
    </source>
</evidence>
<proteinExistence type="inferred from homology"/>
<comment type="similarity">
    <text evidence="1">Belongs to the TRIAP1/MDM35 family.</text>
</comment>
<accession>A0AAV7FTS1</accession>
<reference evidence="3 4" key="1">
    <citation type="journal article" date="2021" name="Hortic Res">
        <title>Chromosome-scale assembly of the Dendrobium chrysotoxum genome enhances the understanding of orchid evolution.</title>
        <authorList>
            <person name="Zhang Y."/>
            <person name="Zhang G.Q."/>
            <person name="Zhang D."/>
            <person name="Liu X.D."/>
            <person name="Xu X.Y."/>
            <person name="Sun W.H."/>
            <person name="Yu X."/>
            <person name="Zhu X."/>
            <person name="Wang Z.W."/>
            <person name="Zhao X."/>
            <person name="Zhong W.Y."/>
            <person name="Chen H."/>
            <person name="Yin W.L."/>
            <person name="Huang T."/>
            <person name="Niu S.C."/>
            <person name="Liu Z.J."/>
        </authorList>
    </citation>
    <scope>NUCLEOTIDE SEQUENCE [LARGE SCALE GENOMIC DNA]</scope>
    <source>
        <strain evidence="3">Lindl</strain>
    </source>
</reference>